<keyword evidence="4" id="KW-1185">Reference proteome</keyword>
<evidence type="ECO:0000256" key="1">
    <source>
        <dbReference type="SAM" id="Coils"/>
    </source>
</evidence>
<accession>A0ABN9S7U7</accession>
<dbReference type="EMBL" id="CAUYUJ010009058">
    <property type="protein sequence ID" value="CAK0825747.1"/>
    <property type="molecule type" value="Genomic_DNA"/>
</dbReference>
<organism evidence="3 4">
    <name type="scientific">Prorocentrum cordatum</name>
    <dbReference type="NCBI Taxonomy" id="2364126"/>
    <lineage>
        <taxon>Eukaryota</taxon>
        <taxon>Sar</taxon>
        <taxon>Alveolata</taxon>
        <taxon>Dinophyceae</taxon>
        <taxon>Prorocentrales</taxon>
        <taxon>Prorocentraceae</taxon>
        <taxon>Prorocentrum</taxon>
    </lineage>
</organism>
<keyword evidence="2" id="KW-0812">Transmembrane</keyword>
<evidence type="ECO:0000313" key="4">
    <source>
        <dbReference type="Proteomes" id="UP001189429"/>
    </source>
</evidence>
<feature type="coiled-coil region" evidence="1">
    <location>
        <begin position="180"/>
        <end position="207"/>
    </location>
</feature>
<reference evidence="3" key="1">
    <citation type="submission" date="2023-10" db="EMBL/GenBank/DDBJ databases">
        <authorList>
            <person name="Chen Y."/>
            <person name="Shah S."/>
            <person name="Dougan E. K."/>
            <person name="Thang M."/>
            <person name="Chan C."/>
        </authorList>
    </citation>
    <scope>NUCLEOTIDE SEQUENCE [LARGE SCALE GENOMIC DNA]</scope>
</reference>
<evidence type="ECO:0000313" key="3">
    <source>
        <dbReference type="EMBL" id="CAK0825747.1"/>
    </source>
</evidence>
<keyword evidence="1" id="KW-0175">Coiled coil</keyword>
<sequence>MHASGAALQTAGQSVLARGSNEDPRDAAAVVVAVVVVVIVGVVFVVAMGALVCRTSGAHGSVKAARVAGPELYSIGVLVGRRLLRPGTLCLDAMSLEDALAPPISIHMRTVADWMALGVLRRQLARLGSKCEELFPDFCGAYEAELKVRDWAFKNEGLISASEALLKADASMHKEVVKTRERERKLNRDLKKDNWQLQRQKRAAEAELVRGGHVATGIAANTKLAPVLGEASGTARFLGVHAVATGPVTCHYCGDECGLASCGVLACAGGGAPFFQSVSSVVARGSFAKAVGGELPQSLVNIIPDPSRPCHYACIRRAPAVVDLAGGSA</sequence>
<comment type="caution">
    <text evidence="3">The sequence shown here is derived from an EMBL/GenBank/DDBJ whole genome shotgun (WGS) entry which is preliminary data.</text>
</comment>
<keyword evidence="2" id="KW-0472">Membrane</keyword>
<name>A0ABN9S7U7_9DINO</name>
<gene>
    <name evidence="3" type="ORF">PCOR1329_LOCUS25791</name>
</gene>
<proteinExistence type="predicted"/>
<keyword evidence="2" id="KW-1133">Transmembrane helix</keyword>
<protein>
    <submittedName>
        <fullName evidence="3">Uncharacterized protein</fullName>
    </submittedName>
</protein>
<evidence type="ECO:0000256" key="2">
    <source>
        <dbReference type="SAM" id="Phobius"/>
    </source>
</evidence>
<feature type="transmembrane region" description="Helical" evidence="2">
    <location>
        <begin position="27"/>
        <end position="53"/>
    </location>
</feature>
<dbReference type="Proteomes" id="UP001189429">
    <property type="component" value="Unassembled WGS sequence"/>
</dbReference>